<feature type="compositionally biased region" description="Polar residues" evidence="1">
    <location>
        <begin position="51"/>
        <end position="60"/>
    </location>
</feature>
<dbReference type="InterPro" id="IPR029021">
    <property type="entry name" value="Prot-tyrosine_phosphatase-like"/>
</dbReference>
<protein>
    <recommendedName>
        <fullName evidence="2">Tyrosine-protein phosphatase domain-containing protein</fullName>
    </recommendedName>
</protein>
<dbReference type="InterPro" id="IPR000242">
    <property type="entry name" value="PTP_cat"/>
</dbReference>
<dbReference type="Proteomes" id="UP000008068">
    <property type="component" value="Unassembled WGS sequence"/>
</dbReference>
<gene>
    <name evidence="3" type="ORF">CAEBREN_15418</name>
</gene>
<evidence type="ECO:0000313" key="4">
    <source>
        <dbReference type="Proteomes" id="UP000008068"/>
    </source>
</evidence>
<dbReference type="STRING" id="135651.G0NG90"/>
<feature type="domain" description="Tyrosine-protein phosphatase" evidence="2">
    <location>
        <begin position="180"/>
        <end position="266"/>
    </location>
</feature>
<dbReference type="SUPFAM" id="SSF52799">
    <property type="entry name" value="(Phosphotyrosine protein) phosphatases II"/>
    <property type="match status" value="1"/>
</dbReference>
<feature type="compositionally biased region" description="Basic and acidic residues" evidence="1">
    <location>
        <begin position="61"/>
        <end position="116"/>
    </location>
</feature>
<evidence type="ECO:0000256" key="1">
    <source>
        <dbReference type="SAM" id="MobiDB-lite"/>
    </source>
</evidence>
<dbReference type="Gene3D" id="3.90.190.10">
    <property type="entry name" value="Protein tyrosine phosphatase superfamily"/>
    <property type="match status" value="1"/>
</dbReference>
<feature type="region of interest" description="Disordered" evidence="1">
    <location>
        <begin position="1"/>
        <end position="116"/>
    </location>
</feature>
<feature type="compositionally biased region" description="Basic and acidic residues" evidence="1">
    <location>
        <begin position="1"/>
        <end position="19"/>
    </location>
</feature>
<proteinExistence type="predicted"/>
<dbReference type="PROSITE" id="PS50055">
    <property type="entry name" value="TYR_PHOSPHATASE_PTP"/>
    <property type="match status" value="1"/>
</dbReference>
<reference evidence="4" key="1">
    <citation type="submission" date="2011-07" db="EMBL/GenBank/DDBJ databases">
        <authorList>
            <consortium name="Caenorhabditis brenneri Sequencing and Analysis Consortium"/>
            <person name="Wilson R.K."/>
        </authorList>
    </citation>
    <scope>NUCLEOTIDE SEQUENCE [LARGE SCALE GENOMIC DNA]</scope>
    <source>
        <strain evidence="4">PB2801</strain>
    </source>
</reference>
<dbReference type="PANTHER" id="PTHR46163">
    <property type="entry name" value="TYROSINE-PROTEIN PHOSPHATASE-RELATED"/>
    <property type="match status" value="1"/>
</dbReference>
<sequence>MEAKQSKESVARDLVRRQLGEVVLVGKTPETPQKVEIEPIIPEKASLKPPKTTSKENVNFSKEKIGSEKDQKDENVEKVDKPKVDSVKGSENEKKEKDEAKSDEKSAEKRKRDDLEKKNVEMVNKMVDKVLAEDSASEIRTLEPLAHEVLAKDSKVPSTDFEKVSCYIPAHISKNNFVCNMSRNRFADVICMDHSRVSLADSGYIHASWINVDTKKKAILTQFPLRKTAADFWQMLIEQKVKCVLLIMTEKEYKKFGGDFIFPLNQ</sequence>
<dbReference type="InParanoid" id="G0NG90"/>
<dbReference type="Pfam" id="PF00102">
    <property type="entry name" value="Y_phosphatase"/>
    <property type="match status" value="1"/>
</dbReference>
<evidence type="ECO:0000259" key="2">
    <source>
        <dbReference type="PROSITE" id="PS50055"/>
    </source>
</evidence>
<dbReference type="PANTHER" id="PTHR46163:SF15">
    <property type="entry name" value="TYROSINE-PROTEIN PHOSPHATASE DOMAIN-CONTAINING PROTEIN"/>
    <property type="match status" value="1"/>
</dbReference>
<evidence type="ECO:0000313" key="3">
    <source>
        <dbReference type="EMBL" id="EGT59803.1"/>
    </source>
</evidence>
<accession>G0NG90</accession>
<dbReference type="HOGENOM" id="CLU_038003_1_0_1"/>
<dbReference type="OrthoDB" id="5825157at2759"/>
<dbReference type="eggNOG" id="KOG0789">
    <property type="taxonomic scope" value="Eukaryota"/>
</dbReference>
<keyword evidence="4" id="KW-1185">Reference proteome</keyword>
<name>G0NG90_CAEBE</name>
<dbReference type="EMBL" id="GL379878">
    <property type="protein sequence ID" value="EGT59803.1"/>
    <property type="molecule type" value="Genomic_DNA"/>
</dbReference>
<organism evidence="4">
    <name type="scientific">Caenorhabditis brenneri</name>
    <name type="common">Nematode worm</name>
    <dbReference type="NCBI Taxonomy" id="135651"/>
    <lineage>
        <taxon>Eukaryota</taxon>
        <taxon>Metazoa</taxon>
        <taxon>Ecdysozoa</taxon>
        <taxon>Nematoda</taxon>
        <taxon>Chromadorea</taxon>
        <taxon>Rhabditida</taxon>
        <taxon>Rhabditina</taxon>
        <taxon>Rhabditomorpha</taxon>
        <taxon>Rhabditoidea</taxon>
        <taxon>Rhabditidae</taxon>
        <taxon>Peloderinae</taxon>
        <taxon>Caenorhabditis</taxon>
    </lineage>
</organism>
<dbReference type="GO" id="GO:0004725">
    <property type="term" value="F:protein tyrosine phosphatase activity"/>
    <property type="evidence" value="ECO:0007669"/>
    <property type="project" value="InterPro"/>
</dbReference>
<dbReference type="InterPro" id="IPR052782">
    <property type="entry name" value="Oocyte-zygote_transition_reg"/>
</dbReference>
<dbReference type="AlphaFoldDB" id="G0NG90"/>